<evidence type="ECO:0000256" key="1">
    <source>
        <dbReference type="ARBA" id="ARBA00007228"/>
    </source>
</evidence>
<protein>
    <recommendedName>
        <fullName evidence="5">tRNA (cytidine/uridine-2'-O-)-methyltransferase TrmJ</fullName>
        <ecNumber evidence="5">2.1.1.200</ecNumber>
    </recommendedName>
    <alternativeName>
        <fullName evidence="5">tRNA (cytidine(32)/uridine(32)-2'-O)-methyltransferase</fullName>
    </alternativeName>
    <alternativeName>
        <fullName evidence="5">tRNA Cm32/Um32 methyltransferase</fullName>
    </alternativeName>
</protein>
<evidence type="ECO:0000256" key="5">
    <source>
        <dbReference type="RuleBase" id="RU362024"/>
    </source>
</evidence>
<sequence>MMLEQVARRPINREKSVAWSTNPGVAAKWSQTGCHPRKVRESSLMELFMDYSDGLSGSNVNPFHLLDKVRIVLSHTSHPGNIGGVARAMKTMGLESLYLVNPRFFPDKEAERRATGALDILHKAEVCDTLDEALRGTVLAAAVTARQRDLSHEVFDARQGAAKLLDFAQKDFVALVFGTEMSGLTTLEVSKCQIIIHVPANPEYSSLNLASAVQVMAYELRMACTGLLEIKPALSTLRGGGAAATFDEIELLYAHLEQVALSSGFLDPQEPKRLMQRMRRLFARARLEKEEINILRGILSACEKRMQANAAAFPLTPAPDIPDTPDAPRMQTKLNNDRKS</sequence>
<evidence type="ECO:0000256" key="6">
    <source>
        <dbReference type="SAM" id="MobiDB-lite"/>
    </source>
</evidence>
<gene>
    <name evidence="5" type="primary">trmJ</name>
    <name evidence="8" type="ORF">SAMN05216417_101149</name>
</gene>
<comment type="similarity">
    <text evidence="1">Belongs to the class IV-like SAM-binding methyltransferase superfamily. RNA methyltransferase TrmH family.</text>
</comment>
<evidence type="ECO:0000256" key="4">
    <source>
        <dbReference type="ARBA" id="ARBA00022691"/>
    </source>
</evidence>
<evidence type="ECO:0000313" key="8">
    <source>
        <dbReference type="EMBL" id="SFU31425.1"/>
    </source>
</evidence>
<feature type="region of interest" description="Disordered" evidence="6">
    <location>
        <begin position="313"/>
        <end position="340"/>
    </location>
</feature>
<evidence type="ECO:0000313" key="9">
    <source>
        <dbReference type="Proteomes" id="UP000182649"/>
    </source>
</evidence>
<dbReference type="EMBL" id="FPBZ01000001">
    <property type="protein sequence ID" value="SFU31425.1"/>
    <property type="molecule type" value="Genomic_DNA"/>
</dbReference>
<dbReference type="GO" id="GO:0003723">
    <property type="term" value="F:RNA binding"/>
    <property type="evidence" value="ECO:0007669"/>
    <property type="project" value="InterPro"/>
</dbReference>
<comment type="catalytic activity">
    <reaction evidence="5">
        <text>cytidine(32) in tRNA + S-adenosyl-L-methionine = 2'-O-methylcytidine(32) in tRNA + S-adenosyl-L-homocysteine + H(+)</text>
        <dbReference type="Rhea" id="RHEA:42932"/>
        <dbReference type="Rhea" id="RHEA-COMP:10288"/>
        <dbReference type="Rhea" id="RHEA-COMP:10289"/>
        <dbReference type="ChEBI" id="CHEBI:15378"/>
        <dbReference type="ChEBI" id="CHEBI:57856"/>
        <dbReference type="ChEBI" id="CHEBI:59789"/>
        <dbReference type="ChEBI" id="CHEBI:74495"/>
        <dbReference type="ChEBI" id="CHEBI:82748"/>
        <dbReference type="EC" id="2.1.1.200"/>
    </reaction>
</comment>
<organism evidence="8 9">
    <name type="scientific">Nitrosospira multiformis</name>
    <dbReference type="NCBI Taxonomy" id="1231"/>
    <lineage>
        <taxon>Bacteria</taxon>
        <taxon>Pseudomonadati</taxon>
        <taxon>Pseudomonadota</taxon>
        <taxon>Betaproteobacteria</taxon>
        <taxon>Nitrosomonadales</taxon>
        <taxon>Nitrosomonadaceae</taxon>
        <taxon>Nitrosospira</taxon>
    </lineage>
</organism>
<comment type="function">
    <text evidence="5">Catalyzes the formation of 2'O-methylated cytidine (Cm32) or 2'O-methylated uridine (Um32) at position 32 in tRNA.</text>
</comment>
<dbReference type="GO" id="GO:0106339">
    <property type="term" value="F:tRNA (cytidine(32)-2'-O)-methyltransferase activity"/>
    <property type="evidence" value="ECO:0007669"/>
    <property type="project" value="RHEA"/>
</dbReference>
<reference evidence="8 9" key="1">
    <citation type="submission" date="2016-10" db="EMBL/GenBank/DDBJ databases">
        <authorList>
            <person name="de Groot N.N."/>
        </authorList>
    </citation>
    <scope>NUCLEOTIDE SEQUENCE [LARGE SCALE GENOMIC DNA]</scope>
    <source>
        <strain evidence="8 9">Nl14</strain>
    </source>
</reference>
<dbReference type="GO" id="GO:0005829">
    <property type="term" value="C:cytosol"/>
    <property type="evidence" value="ECO:0007669"/>
    <property type="project" value="TreeGrafter"/>
</dbReference>
<evidence type="ECO:0000259" key="7">
    <source>
        <dbReference type="Pfam" id="PF00588"/>
    </source>
</evidence>
<dbReference type="InterPro" id="IPR001537">
    <property type="entry name" value="SpoU_MeTrfase"/>
</dbReference>
<keyword evidence="5" id="KW-0819">tRNA processing</keyword>
<feature type="domain" description="tRNA/rRNA methyltransferase SpoU type" evidence="7">
    <location>
        <begin position="69"/>
        <end position="218"/>
    </location>
</feature>
<dbReference type="EC" id="2.1.1.200" evidence="5"/>
<comment type="subcellular location">
    <subcellularLocation>
        <location evidence="5">Cytoplasm</location>
    </subcellularLocation>
</comment>
<dbReference type="InterPro" id="IPR029028">
    <property type="entry name" value="Alpha/beta_knot_MTases"/>
</dbReference>
<dbReference type="GO" id="GO:0002128">
    <property type="term" value="P:tRNA nucleoside ribose methylation"/>
    <property type="evidence" value="ECO:0007669"/>
    <property type="project" value="TreeGrafter"/>
</dbReference>
<dbReference type="AlphaFoldDB" id="A0A1I7F5K7"/>
<accession>A0A1I7F5K7</accession>
<proteinExistence type="inferred from homology"/>
<dbReference type="GO" id="GO:0160206">
    <property type="term" value="F:tRNA (cytidine(32)/uridine(32)-2'-O)-methyltransferase activity"/>
    <property type="evidence" value="ECO:0007669"/>
    <property type="project" value="UniProtKB-EC"/>
</dbReference>
<dbReference type="SUPFAM" id="SSF75217">
    <property type="entry name" value="alpha/beta knot"/>
    <property type="match status" value="1"/>
</dbReference>
<dbReference type="Proteomes" id="UP000182649">
    <property type="component" value="Unassembled WGS sequence"/>
</dbReference>
<comment type="catalytic activity">
    <reaction evidence="5">
        <text>uridine(32) in tRNA + S-adenosyl-L-methionine = 2'-O-methyluridine(32) in tRNA + S-adenosyl-L-homocysteine + H(+)</text>
        <dbReference type="Rhea" id="RHEA:42936"/>
        <dbReference type="Rhea" id="RHEA-COMP:10107"/>
        <dbReference type="Rhea" id="RHEA-COMP:10290"/>
        <dbReference type="ChEBI" id="CHEBI:15378"/>
        <dbReference type="ChEBI" id="CHEBI:57856"/>
        <dbReference type="ChEBI" id="CHEBI:59789"/>
        <dbReference type="ChEBI" id="CHEBI:65315"/>
        <dbReference type="ChEBI" id="CHEBI:74478"/>
        <dbReference type="EC" id="2.1.1.200"/>
    </reaction>
</comment>
<keyword evidence="2 5" id="KW-0489">Methyltransferase</keyword>
<evidence type="ECO:0000256" key="3">
    <source>
        <dbReference type="ARBA" id="ARBA00022679"/>
    </source>
</evidence>
<dbReference type="CDD" id="cd18093">
    <property type="entry name" value="SpoU-like_TrmJ"/>
    <property type="match status" value="1"/>
</dbReference>
<keyword evidence="4 5" id="KW-0949">S-adenosyl-L-methionine</keyword>
<dbReference type="InterPro" id="IPR029026">
    <property type="entry name" value="tRNA_m1G_MTases_N"/>
</dbReference>
<comment type="subunit">
    <text evidence="5">Homodimer.</text>
</comment>
<keyword evidence="3 8" id="KW-0808">Transferase</keyword>
<dbReference type="FunFam" id="3.40.1280.10:FF:000006">
    <property type="entry name" value="Uncharacterized tRNA/rRNA methyltransferase HI_0380"/>
    <property type="match status" value="1"/>
</dbReference>
<evidence type="ECO:0000256" key="2">
    <source>
        <dbReference type="ARBA" id="ARBA00022603"/>
    </source>
</evidence>
<dbReference type="PANTHER" id="PTHR42786">
    <property type="entry name" value="TRNA/RRNA METHYLTRANSFERASE"/>
    <property type="match status" value="1"/>
</dbReference>
<dbReference type="Gene3D" id="3.40.1280.10">
    <property type="match status" value="1"/>
</dbReference>
<dbReference type="Gene3D" id="1.10.8.590">
    <property type="match status" value="1"/>
</dbReference>
<keyword evidence="5" id="KW-0963">Cytoplasm</keyword>
<dbReference type="Pfam" id="PF00588">
    <property type="entry name" value="SpoU_methylase"/>
    <property type="match status" value="1"/>
</dbReference>
<name>A0A1I7F5K7_9PROT</name>
<dbReference type="NCBIfam" id="TIGR00050">
    <property type="entry name" value="rRNA_methyl_1"/>
    <property type="match status" value="1"/>
</dbReference>
<dbReference type="InterPro" id="IPR004384">
    <property type="entry name" value="RNA_MeTrfase_TrmJ/LasT"/>
</dbReference>
<dbReference type="PANTHER" id="PTHR42786:SF2">
    <property type="entry name" value="TRNA (CYTIDINE_URIDINE-2'-O-)-METHYLTRANSFERASE TRMJ"/>
    <property type="match status" value="1"/>
</dbReference>